<comment type="caution">
    <text evidence="1">The sequence shown here is derived from an EMBL/GenBank/DDBJ whole genome shotgun (WGS) entry which is preliminary data.</text>
</comment>
<accession>A0ABT3CHN8</accession>
<keyword evidence="2" id="KW-1185">Reference proteome</keyword>
<gene>
    <name evidence="1" type="ORF">H7J73_23705</name>
</gene>
<evidence type="ECO:0000313" key="1">
    <source>
        <dbReference type="EMBL" id="MCV7229026.1"/>
    </source>
</evidence>
<proteinExistence type="predicted"/>
<sequence length="77" mass="8071">MSSGREAVLEALAGVEGAVEVLAGVSWDGLAGPEVVRVLVRLEMLSRCQPVVVHRLIGTLVRDGSAKELGAKNFSDV</sequence>
<protein>
    <submittedName>
        <fullName evidence="1">Uncharacterized protein</fullName>
    </submittedName>
</protein>
<reference evidence="1 2" key="1">
    <citation type="journal article" date="2022" name="BMC Genomics">
        <title>Comparative genome analysis of mycobacteria focusing on tRNA and non-coding RNA.</title>
        <authorList>
            <person name="Behra P.R.K."/>
            <person name="Pettersson B.M.F."/>
            <person name="Ramesh M."/>
            <person name="Das S."/>
            <person name="Dasgupta S."/>
            <person name="Kirsebom L.A."/>
        </authorList>
    </citation>
    <scope>NUCLEOTIDE SEQUENCE [LARGE SCALE GENOMIC DNA]</scope>
    <source>
        <strain evidence="1 2">DSM 44078</strain>
    </source>
</reference>
<dbReference type="EMBL" id="JACKTY010000039">
    <property type="protein sequence ID" value="MCV7229026.1"/>
    <property type="molecule type" value="Genomic_DNA"/>
</dbReference>
<name>A0ABT3CHN8_9MYCO</name>
<organism evidence="1 2">
    <name type="scientific">Mycolicibacterium komossense</name>
    <dbReference type="NCBI Taxonomy" id="1779"/>
    <lineage>
        <taxon>Bacteria</taxon>
        <taxon>Bacillati</taxon>
        <taxon>Actinomycetota</taxon>
        <taxon>Actinomycetes</taxon>
        <taxon>Mycobacteriales</taxon>
        <taxon>Mycobacteriaceae</taxon>
        <taxon>Mycolicibacterium</taxon>
    </lineage>
</organism>
<dbReference type="Proteomes" id="UP001526201">
    <property type="component" value="Unassembled WGS sequence"/>
</dbReference>
<feature type="non-terminal residue" evidence="1">
    <location>
        <position position="77"/>
    </location>
</feature>
<evidence type="ECO:0000313" key="2">
    <source>
        <dbReference type="Proteomes" id="UP001526201"/>
    </source>
</evidence>